<evidence type="ECO:0000313" key="1">
    <source>
        <dbReference type="EMBL" id="MBJ6800214.1"/>
    </source>
</evidence>
<dbReference type="Proteomes" id="UP000641025">
    <property type="component" value="Unassembled WGS sequence"/>
</dbReference>
<reference evidence="1 2" key="1">
    <citation type="submission" date="2020-12" db="EMBL/GenBank/DDBJ databases">
        <title>Geomonas sp. Red259, isolated from paddy soil.</title>
        <authorList>
            <person name="Xu Z."/>
            <person name="Zhang Z."/>
            <person name="Masuda Y."/>
            <person name="Itoh H."/>
            <person name="Senoo K."/>
        </authorList>
    </citation>
    <scope>NUCLEOTIDE SEQUENCE [LARGE SCALE GENOMIC DNA]</scope>
    <source>
        <strain evidence="1 2">Red259</strain>
    </source>
</reference>
<proteinExistence type="predicted"/>
<gene>
    <name evidence="1" type="ORF">JFN90_08705</name>
</gene>
<dbReference type="EMBL" id="JAEMHK010000005">
    <property type="protein sequence ID" value="MBJ6800214.1"/>
    <property type="molecule type" value="Genomic_DNA"/>
</dbReference>
<organism evidence="1 2">
    <name type="scientific">Geomonas propionica</name>
    <dbReference type="NCBI Taxonomy" id="2798582"/>
    <lineage>
        <taxon>Bacteria</taxon>
        <taxon>Pseudomonadati</taxon>
        <taxon>Thermodesulfobacteriota</taxon>
        <taxon>Desulfuromonadia</taxon>
        <taxon>Geobacterales</taxon>
        <taxon>Geobacteraceae</taxon>
        <taxon>Geomonas</taxon>
    </lineage>
</organism>
<accession>A0ABS0YQK8</accession>
<comment type="caution">
    <text evidence="1">The sequence shown here is derived from an EMBL/GenBank/DDBJ whole genome shotgun (WGS) entry which is preliminary data.</text>
</comment>
<sequence length="56" mass="6398">MKLTNDEMLKLSDPNIPQSVKDYICEQKMDRETVAICRKMGVSLADHMIQSTLDGR</sequence>
<name>A0ABS0YQK8_9BACT</name>
<dbReference type="RefSeq" id="WP_199394725.1">
    <property type="nucleotide sequence ID" value="NZ_JAEMHK010000005.1"/>
</dbReference>
<keyword evidence="2" id="KW-1185">Reference proteome</keyword>
<protein>
    <submittedName>
        <fullName evidence="1">Uncharacterized protein</fullName>
    </submittedName>
</protein>
<evidence type="ECO:0000313" key="2">
    <source>
        <dbReference type="Proteomes" id="UP000641025"/>
    </source>
</evidence>